<proteinExistence type="predicted"/>
<protein>
    <submittedName>
        <fullName evidence="3">Alpha/beta fold hydrolase</fullName>
    </submittedName>
</protein>
<evidence type="ECO:0000256" key="1">
    <source>
        <dbReference type="SAM" id="SignalP"/>
    </source>
</evidence>
<evidence type="ECO:0000259" key="2">
    <source>
        <dbReference type="Pfam" id="PF12146"/>
    </source>
</evidence>
<keyword evidence="1" id="KW-0732">Signal</keyword>
<dbReference type="GO" id="GO:0052689">
    <property type="term" value="F:carboxylic ester hydrolase activity"/>
    <property type="evidence" value="ECO:0007669"/>
    <property type="project" value="TreeGrafter"/>
</dbReference>
<accession>A0A848GR59</accession>
<dbReference type="InterPro" id="IPR022742">
    <property type="entry name" value="Hydrolase_4"/>
</dbReference>
<feature type="signal peptide" evidence="1">
    <location>
        <begin position="1"/>
        <end position="20"/>
    </location>
</feature>
<comment type="caution">
    <text evidence="3">The sequence shown here is derived from an EMBL/GenBank/DDBJ whole genome shotgun (WGS) entry which is preliminary data.</text>
</comment>
<dbReference type="SUPFAM" id="SSF53474">
    <property type="entry name" value="alpha/beta-Hydrolases"/>
    <property type="match status" value="1"/>
</dbReference>
<sequence length="450" mass="48983">MKTHLLSLFTAVLITGAAAAQQTESFSNCRNGAYALSDGSQLVISPSQDKDLRYRRLDGTTGRLFLQADSSYLSGPGWANAKDPNVFARFGGCVNDSLVFKQDGKTFTGKRIPFPVIPIHIPVKGASIYGELYLPVHRKPRAVLIMHDGSGGTSAVYNNYKHYILPLGDIAVFVYDKRGTGRSTGTLSANFELLAADMVAVVKAVKAQAAVKGAPTGLMGESQGGWIVPLTATLTPVDFVIASYSLLIPPKEENRQEVLHDLKEGHYSEEAIARAMQVVAATDEVFRKGFNGGFAALDSIKAKYKQEPWFASLQGDYTGLILNSSRAQLDSLKQIFPTDIPLDYDPLPPFRRVNVPMLWVIAGKDTEAPNAGTIAALKEATATRKNIDVVIFPNADHGIIDVQDSPQGPVLLRQSAGYFELLRDWILTRQVKKHYGDGQSIAEFQSGTKH</sequence>
<dbReference type="PANTHER" id="PTHR43265">
    <property type="entry name" value="ESTERASE ESTD"/>
    <property type="match status" value="1"/>
</dbReference>
<dbReference type="AlphaFoldDB" id="A0A848GR59"/>
<keyword evidence="3" id="KW-0378">Hydrolase</keyword>
<evidence type="ECO:0000313" key="4">
    <source>
        <dbReference type="Proteomes" id="UP000583266"/>
    </source>
</evidence>
<keyword evidence="4" id="KW-1185">Reference proteome</keyword>
<feature type="chain" id="PRO_5032323924" evidence="1">
    <location>
        <begin position="21"/>
        <end position="450"/>
    </location>
</feature>
<organism evidence="3 4">
    <name type="scientific">Chitinophaga fulva</name>
    <dbReference type="NCBI Taxonomy" id="2728842"/>
    <lineage>
        <taxon>Bacteria</taxon>
        <taxon>Pseudomonadati</taxon>
        <taxon>Bacteroidota</taxon>
        <taxon>Chitinophagia</taxon>
        <taxon>Chitinophagales</taxon>
        <taxon>Chitinophagaceae</taxon>
        <taxon>Chitinophaga</taxon>
    </lineage>
</organism>
<evidence type="ECO:0000313" key="3">
    <source>
        <dbReference type="EMBL" id="NML39849.1"/>
    </source>
</evidence>
<gene>
    <name evidence="3" type="ORF">HHL17_21800</name>
</gene>
<dbReference type="EMBL" id="JABBGC010000002">
    <property type="protein sequence ID" value="NML39849.1"/>
    <property type="molecule type" value="Genomic_DNA"/>
</dbReference>
<dbReference type="Proteomes" id="UP000583266">
    <property type="component" value="Unassembled WGS sequence"/>
</dbReference>
<dbReference type="RefSeq" id="WP_169226904.1">
    <property type="nucleotide sequence ID" value="NZ_JABBGC010000002.1"/>
</dbReference>
<dbReference type="PANTHER" id="PTHR43265:SF1">
    <property type="entry name" value="ESTERASE ESTD"/>
    <property type="match status" value="1"/>
</dbReference>
<reference evidence="3 4" key="1">
    <citation type="submission" date="2020-04" db="EMBL/GenBank/DDBJ databases">
        <title>Chitinophaga sp. G-6-1-13 sp. nov., isolated from soil.</title>
        <authorList>
            <person name="Dahal R.H."/>
            <person name="Chaudhary D.K."/>
        </authorList>
    </citation>
    <scope>NUCLEOTIDE SEQUENCE [LARGE SCALE GENOMIC DNA]</scope>
    <source>
        <strain evidence="3 4">G-6-1-13</strain>
    </source>
</reference>
<name>A0A848GR59_9BACT</name>
<feature type="domain" description="Serine aminopeptidase S33" evidence="2">
    <location>
        <begin position="139"/>
        <end position="237"/>
    </location>
</feature>
<dbReference type="Gene3D" id="3.40.50.1820">
    <property type="entry name" value="alpha/beta hydrolase"/>
    <property type="match status" value="1"/>
</dbReference>
<dbReference type="Pfam" id="PF12146">
    <property type="entry name" value="Hydrolase_4"/>
    <property type="match status" value="1"/>
</dbReference>
<dbReference type="InterPro" id="IPR053145">
    <property type="entry name" value="AB_hydrolase_Est10"/>
</dbReference>
<dbReference type="InterPro" id="IPR029058">
    <property type="entry name" value="AB_hydrolase_fold"/>
</dbReference>